<dbReference type="OMA" id="RLIGHYP"/>
<dbReference type="Pfam" id="PF13041">
    <property type="entry name" value="PPR_2"/>
    <property type="match status" value="3"/>
</dbReference>
<reference evidence="3 4" key="1">
    <citation type="submission" date="2025-04" db="UniProtKB">
        <authorList>
            <consortium name="RefSeq"/>
        </authorList>
    </citation>
    <scope>IDENTIFICATION</scope>
</reference>
<dbReference type="Pfam" id="PF01535">
    <property type="entry name" value="PPR"/>
    <property type="match status" value="1"/>
</dbReference>
<dbReference type="KEGG" id="nta:107809295"/>
<dbReference type="RefSeq" id="XP_016489387.1">
    <property type="nucleotide sequence ID" value="XM_016633901.1"/>
</dbReference>
<dbReference type="PANTHER" id="PTHR24015:SF1653">
    <property type="entry name" value="OS06G0694300 PROTEIN"/>
    <property type="match status" value="1"/>
</dbReference>
<accession>A0A1S4BKG6</accession>
<dbReference type="SMR" id="A0A1S4BKG6"/>
<dbReference type="InterPro" id="IPR046848">
    <property type="entry name" value="E_motif"/>
</dbReference>
<feature type="repeat" description="PPR" evidence="2">
    <location>
        <begin position="398"/>
        <end position="432"/>
    </location>
</feature>
<organism evidence="4">
    <name type="scientific">Nicotiana tabacum</name>
    <name type="common">Common tobacco</name>
    <dbReference type="NCBI Taxonomy" id="4097"/>
    <lineage>
        <taxon>Eukaryota</taxon>
        <taxon>Viridiplantae</taxon>
        <taxon>Streptophyta</taxon>
        <taxon>Embryophyta</taxon>
        <taxon>Tracheophyta</taxon>
        <taxon>Spermatophyta</taxon>
        <taxon>Magnoliopsida</taxon>
        <taxon>eudicotyledons</taxon>
        <taxon>Gunneridae</taxon>
        <taxon>Pentapetalae</taxon>
        <taxon>asterids</taxon>
        <taxon>lamiids</taxon>
        <taxon>Solanales</taxon>
        <taxon>Solanaceae</taxon>
        <taxon>Nicotianoideae</taxon>
        <taxon>Nicotianeae</taxon>
        <taxon>Nicotiana</taxon>
    </lineage>
</organism>
<dbReference type="InterPro" id="IPR002885">
    <property type="entry name" value="PPR_rpt"/>
</dbReference>
<feature type="repeat" description="PPR" evidence="2">
    <location>
        <begin position="188"/>
        <end position="222"/>
    </location>
</feature>
<dbReference type="RefSeq" id="XP_016489388.1">
    <property type="nucleotide sequence ID" value="XM_016633902.1"/>
</dbReference>
<dbReference type="InterPro" id="IPR046960">
    <property type="entry name" value="PPR_At4g14850-like_plant"/>
</dbReference>
<dbReference type="Gene3D" id="1.25.40.10">
    <property type="entry name" value="Tetratricopeptide repeat domain"/>
    <property type="match status" value="4"/>
</dbReference>
<protein>
    <submittedName>
        <fullName evidence="3 4">Pentatricopeptide repeat-containing protein At1g08070, chloroplastic-like</fullName>
    </submittedName>
</protein>
<dbReference type="AlphaFoldDB" id="A0A1S4BKG6"/>
<dbReference type="PaxDb" id="4097-A0A1S4BKG6"/>
<dbReference type="PANTHER" id="PTHR24015">
    <property type="entry name" value="OS07G0578800 PROTEIN-RELATED"/>
    <property type="match status" value="1"/>
</dbReference>
<dbReference type="FunFam" id="1.25.40.10:FF:000184">
    <property type="entry name" value="Pentatricopeptide repeat-containing protein, chloroplastic"/>
    <property type="match status" value="1"/>
</dbReference>
<dbReference type="GO" id="GO:0003723">
    <property type="term" value="F:RNA binding"/>
    <property type="evidence" value="ECO:0007669"/>
    <property type="project" value="InterPro"/>
</dbReference>
<dbReference type="OrthoDB" id="1865464at2759"/>
<sequence length="614" mass="68260">MAQTMQFIKSKSIAHSCFNFTRSFSDFSSLSNLLQGCIPHNHLLQIHARVFRIGAHQDNLIATRLIGQYPSNISLRVLRGQLKKPNLFPFNAIIRVLSEEGNFTDAFLVFNKLRYQSLLPNQLTFSFLLKACSRSGNSYYVQQVHSLVLKLRLGDEPSLCKGLLSVYARSLRELHSARKLFDEMPDKDVVSWTCLISGYAKLGLSEEALCQFLSMVNKSLIPENDTMVSVLSACSKLDMSNIEKWVGNFLYDLGSSGCDSVSIVLCYLYGKWGKVDKSREIFEQISGDGKRSVLPWNAMIGAYVQNGCALEGLSLFQLMMELNCCCPNHVTMVNVLSACAQVGNLYLGLWVHEYMKGSRQKGFLLSNANLATALIDMYSKCGSLEKAGDVFDQLVVKDVVSFNAMIMGLAINGKGMEALKLFSQMLELNLRPNARTFLGLLCACSHSGLTAEGRQIFKEMSQCFCIAPRLEHYASYIDLLARVGYVEEALQVATSMPFKPNNFVWGALLGGCMLHNRLELAQIISSILVEMDPNNSAGYVMLSNTYASDQRWSAISRLRLSMKEKGVAKMPGCSWINIAGVVHEFLAGSSSHPQNESMHSILQVLLKEMKLASI</sequence>
<dbReference type="InterPro" id="IPR011990">
    <property type="entry name" value="TPR-like_helical_dom_sf"/>
</dbReference>
<keyword evidence="1" id="KW-0677">Repeat</keyword>
<dbReference type="PROSITE" id="PS51375">
    <property type="entry name" value="PPR"/>
    <property type="match status" value="4"/>
</dbReference>
<evidence type="ECO:0000256" key="2">
    <source>
        <dbReference type="PROSITE-ProRule" id="PRU00708"/>
    </source>
</evidence>
<name>A0A1S4BKG6_TOBAC</name>
<evidence type="ECO:0000256" key="1">
    <source>
        <dbReference type="ARBA" id="ARBA00022737"/>
    </source>
</evidence>
<feature type="repeat" description="PPR" evidence="2">
    <location>
        <begin position="86"/>
        <end position="120"/>
    </location>
</feature>
<evidence type="ECO:0000313" key="3">
    <source>
        <dbReference type="RefSeq" id="XP_016489387.1"/>
    </source>
</evidence>
<feature type="repeat" description="PPR" evidence="2">
    <location>
        <begin position="292"/>
        <end position="326"/>
    </location>
</feature>
<evidence type="ECO:0000313" key="4">
    <source>
        <dbReference type="RefSeq" id="XP_016489388.1"/>
    </source>
</evidence>
<dbReference type="NCBIfam" id="TIGR00756">
    <property type="entry name" value="PPR"/>
    <property type="match status" value="3"/>
</dbReference>
<dbReference type="FunFam" id="1.25.40.10:FF:000344">
    <property type="entry name" value="Pentatricopeptide repeat-containing protein"/>
    <property type="match status" value="1"/>
</dbReference>
<gene>
    <name evidence="3 4" type="primary">LOC107809295</name>
</gene>
<proteinExistence type="predicted"/>
<dbReference type="GO" id="GO:0009451">
    <property type="term" value="P:RNA modification"/>
    <property type="evidence" value="ECO:0000318"/>
    <property type="project" value="GO_Central"/>
</dbReference>
<dbReference type="Pfam" id="PF20431">
    <property type="entry name" value="E_motif"/>
    <property type="match status" value="1"/>
</dbReference>